<feature type="repeat" description="PPR" evidence="2">
    <location>
        <begin position="927"/>
        <end position="961"/>
    </location>
</feature>
<evidence type="ECO:0000256" key="2">
    <source>
        <dbReference type="PROSITE-ProRule" id="PRU00708"/>
    </source>
</evidence>
<proteinExistence type="predicted"/>
<dbReference type="AlphaFoldDB" id="A0A2K2CDX0"/>
<name>A0A2K2CDX0_POPTR</name>
<dbReference type="Gramene" id="Potri.001G459900.1.v4.1">
    <property type="protein sequence ID" value="Potri.001G459900.1.v4.1"/>
    <property type="gene ID" value="Potri.001G459900.v4.1"/>
</dbReference>
<dbReference type="FunFam" id="1.25.40.10:FF:001393">
    <property type="entry name" value="Pentatricopeptide repeat-containing protein chloroplastic"/>
    <property type="match status" value="1"/>
</dbReference>
<dbReference type="InterPro" id="IPR044645">
    <property type="entry name" value="DG1/EMB2279-like"/>
</dbReference>
<protein>
    <recommendedName>
        <fullName evidence="6">Pentacotripeptide-repeat region of PRORP domain-containing protein</fullName>
    </recommendedName>
</protein>
<sequence>MEVIIMTNGQNGLSGFERNGNLNCNCSWKPYSSCGPLNSWRPPIFGVPLKSKRGKAMRVVGLRVKALQKDESDNRLVGSGGVIEKEFEFKPSFGEYLKAMESVKTGREKNQVHKSNSSKLKDDLEGNDAPLLERDERSVKLRGFKDRVKVSKVMESDEFGENANRPSGEEDVVNAELDYRRGRIREFNHNVGGKESHAHANVRRKRGGATSNERWLRNGTRSSNSDLEDLNYRSYKLKGDLEESDAPSSVRHESSVNLRRFNNQEKVSGVMESDEFGDNGDGCSGQEDVVNAELNYRGGRIREFNHKVGGKESHVHANARKKMGGATSDERWLRNRTSSMNSDLEDLNYRSYKLKGDLEESDAPSSVRHESNVDLRRFNNREKVSGVMESDEFGDNGDGCSGQEDVINVELDYRGGRIREFNHKAGGKVSGVHADFRRKMGGATSDGRWLRDHTSSMNSDSEDFNETKSMKTQIAQRSPMVLGYIESIDRTIGLKENLAHAKDSLDMFGIKGKAFEKENIGSGVNKMNGGLVRNRSQADKITDKRYVQKNRLSRRSDQAFLERGYGEDFEVERAAFKSFEQSNDVIGKTKVPMWKIEEKIQKLGNWLNGADIDMPEWMFSKAMRSARVKYTDHSVLRIIQILGKLGNWRRVLQIIEWLNIRERYKSHRLSHVYTTALHVLGKAKRPVEALNLFHAMQQEMCLYPDLVAYRSIAVTLGQAGYMKELFDVIDSMRSPPKKFKSGAPGKRDLGLEPDLVVYNAVLNACVRRKQWEGAFWVLQQMKEKGVQPSTATYGLVMEVMLACGKYNLVHEFFKKVQKSSIPNALVYKVLVNTFWREGKTEEAVLAVKDMERRGIVGSAALYYDLARCLCTSGRCQEALDLIEKICKVANKPLVVTYTGLVQACLDSGNIQNAVYIFNQMRNFCPPNLVTCNIMLKAYLEHGLFEEANELFNKMLDDGNHISRRSDYKFRVIPDIYTFNTMLDASIAENKWDDFEYVYQKMLRHGFHFNANRHLRMVLDASRAGKGEVLEITWKHLAQEDRIPPPPLVKERFCMMLEKEDFDSALACITTNSAGESQAFCKSAWLNLFEENAQRFRKDTLMRLMHEVRVLAAQSNSPNPVLQNLLISCSDYNRPRVKVPGFNQT</sequence>
<dbReference type="OrthoDB" id="1909155at2759"/>
<dbReference type="STRING" id="3694.A0A2K2CDX0"/>
<feature type="repeat" description="PPR" evidence="2">
    <location>
        <begin position="754"/>
        <end position="788"/>
    </location>
</feature>
<dbReference type="SUPFAM" id="SSF81901">
    <property type="entry name" value="HCP-like"/>
    <property type="match status" value="1"/>
</dbReference>
<dbReference type="SMR" id="A0A2K2CDX0"/>
<dbReference type="PANTHER" id="PTHR46935:SF1">
    <property type="entry name" value="OS01G0674700 PROTEIN"/>
    <property type="match status" value="1"/>
</dbReference>
<evidence type="ECO:0000256" key="1">
    <source>
        <dbReference type="ARBA" id="ARBA00022737"/>
    </source>
</evidence>
<dbReference type="InterPro" id="IPR002885">
    <property type="entry name" value="PPR_rpt"/>
</dbReference>
<keyword evidence="5" id="KW-1185">Reference proteome</keyword>
<evidence type="ECO:0000313" key="4">
    <source>
        <dbReference type="EMBL" id="PNT60227.2"/>
    </source>
</evidence>
<dbReference type="GO" id="GO:0009658">
    <property type="term" value="P:chloroplast organization"/>
    <property type="evidence" value="ECO:0000318"/>
    <property type="project" value="GO_Central"/>
</dbReference>
<dbReference type="PROSITE" id="PS51375">
    <property type="entry name" value="PPR"/>
    <property type="match status" value="4"/>
</dbReference>
<feature type="region of interest" description="Disordered" evidence="3">
    <location>
        <begin position="443"/>
        <end position="465"/>
    </location>
</feature>
<feature type="region of interest" description="Disordered" evidence="3">
    <location>
        <begin position="188"/>
        <end position="227"/>
    </location>
</feature>
<dbReference type="PANTHER" id="PTHR46935">
    <property type="entry name" value="OS01G0674700 PROTEIN"/>
    <property type="match status" value="1"/>
</dbReference>
<dbReference type="Gene3D" id="1.25.40.10">
    <property type="entry name" value="Tetratricopeptide repeat domain"/>
    <property type="match status" value="4"/>
</dbReference>
<reference evidence="4 5" key="1">
    <citation type="journal article" date="2006" name="Science">
        <title>The genome of black cottonwood, Populus trichocarpa (Torr. &amp; Gray).</title>
        <authorList>
            <person name="Tuskan G.A."/>
            <person name="Difazio S."/>
            <person name="Jansson S."/>
            <person name="Bohlmann J."/>
            <person name="Grigoriev I."/>
            <person name="Hellsten U."/>
            <person name="Putnam N."/>
            <person name="Ralph S."/>
            <person name="Rombauts S."/>
            <person name="Salamov A."/>
            <person name="Schein J."/>
            <person name="Sterck L."/>
            <person name="Aerts A."/>
            <person name="Bhalerao R.R."/>
            <person name="Bhalerao R.P."/>
            <person name="Blaudez D."/>
            <person name="Boerjan W."/>
            <person name="Brun A."/>
            <person name="Brunner A."/>
            <person name="Busov V."/>
            <person name="Campbell M."/>
            <person name="Carlson J."/>
            <person name="Chalot M."/>
            <person name="Chapman J."/>
            <person name="Chen G.L."/>
            <person name="Cooper D."/>
            <person name="Coutinho P.M."/>
            <person name="Couturier J."/>
            <person name="Covert S."/>
            <person name="Cronk Q."/>
            <person name="Cunningham R."/>
            <person name="Davis J."/>
            <person name="Degroeve S."/>
            <person name="Dejardin A."/>
            <person name="Depamphilis C."/>
            <person name="Detter J."/>
            <person name="Dirks B."/>
            <person name="Dubchak I."/>
            <person name="Duplessis S."/>
            <person name="Ehlting J."/>
            <person name="Ellis B."/>
            <person name="Gendler K."/>
            <person name="Goodstein D."/>
            <person name="Gribskov M."/>
            <person name="Grimwood J."/>
            <person name="Groover A."/>
            <person name="Gunter L."/>
            <person name="Hamberger B."/>
            <person name="Heinze B."/>
            <person name="Helariutta Y."/>
            <person name="Henrissat B."/>
            <person name="Holligan D."/>
            <person name="Holt R."/>
            <person name="Huang W."/>
            <person name="Islam-Faridi N."/>
            <person name="Jones S."/>
            <person name="Jones-Rhoades M."/>
            <person name="Jorgensen R."/>
            <person name="Joshi C."/>
            <person name="Kangasjarvi J."/>
            <person name="Karlsson J."/>
            <person name="Kelleher C."/>
            <person name="Kirkpatrick R."/>
            <person name="Kirst M."/>
            <person name="Kohler A."/>
            <person name="Kalluri U."/>
            <person name="Larimer F."/>
            <person name="Leebens-Mack J."/>
            <person name="Leple J.C."/>
            <person name="Locascio P."/>
            <person name="Lou Y."/>
            <person name="Lucas S."/>
            <person name="Martin F."/>
            <person name="Montanini B."/>
            <person name="Napoli C."/>
            <person name="Nelson D.R."/>
            <person name="Nelson C."/>
            <person name="Nieminen K."/>
            <person name="Nilsson O."/>
            <person name="Pereda V."/>
            <person name="Peter G."/>
            <person name="Philippe R."/>
            <person name="Pilate G."/>
            <person name="Poliakov A."/>
            <person name="Razumovskaya J."/>
            <person name="Richardson P."/>
            <person name="Rinaldi C."/>
            <person name="Ritland K."/>
            <person name="Rouze P."/>
            <person name="Ryaboy D."/>
            <person name="Schmutz J."/>
            <person name="Schrader J."/>
            <person name="Segerman B."/>
            <person name="Shin H."/>
            <person name="Siddiqui A."/>
            <person name="Sterky F."/>
            <person name="Terry A."/>
            <person name="Tsai C.J."/>
            <person name="Uberbacher E."/>
            <person name="Unneberg P."/>
            <person name="Vahala J."/>
            <person name="Wall K."/>
            <person name="Wessler S."/>
            <person name="Yang G."/>
            <person name="Yin T."/>
            <person name="Douglas C."/>
            <person name="Marra M."/>
            <person name="Sandberg G."/>
            <person name="Van de Peer Y."/>
            <person name="Rokhsar D."/>
        </authorList>
    </citation>
    <scope>NUCLEOTIDE SEQUENCE [LARGE SCALE GENOMIC DNA]</scope>
    <source>
        <strain evidence="5">cv. Nisqually</strain>
    </source>
</reference>
<feature type="region of interest" description="Disordered" evidence="3">
    <location>
        <begin position="106"/>
        <end position="128"/>
    </location>
</feature>
<feature type="repeat" description="PPR" evidence="2">
    <location>
        <begin position="974"/>
        <end position="1008"/>
    </location>
</feature>
<dbReference type="OMA" id="MESDEFG"/>
<evidence type="ECO:0000313" key="5">
    <source>
        <dbReference type="Proteomes" id="UP000006729"/>
    </source>
</evidence>
<dbReference type="GO" id="GO:0009507">
    <property type="term" value="C:chloroplast"/>
    <property type="evidence" value="ECO:0000318"/>
    <property type="project" value="GO_Central"/>
</dbReference>
<dbReference type="NCBIfam" id="TIGR00756">
    <property type="entry name" value="PPR"/>
    <property type="match status" value="4"/>
</dbReference>
<dbReference type="Proteomes" id="UP000006729">
    <property type="component" value="Chromosome 1"/>
</dbReference>
<dbReference type="Pfam" id="PF01535">
    <property type="entry name" value="PPR"/>
    <property type="match status" value="4"/>
</dbReference>
<dbReference type="Pfam" id="PF13041">
    <property type="entry name" value="PPR_2"/>
    <property type="match status" value="2"/>
</dbReference>
<dbReference type="FunCoup" id="A0A2K2CDX0">
    <property type="interactions" value="2033"/>
</dbReference>
<keyword evidence="1" id="KW-0677">Repeat</keyword>
<gene>
    <name evidence="4" type="ORF">POPTR_001G459900</name>
</gene>
<organism evidence="4 5">
    <name type="scientific">Populus trichocarpa</name>
    <name type="common">Western balsam poplar</name>
    <name type="synonym">Populus balsamifera subsp. trichocarpa</name>
    <dbReference type="NCBI Taxonomy" id="3694"/>
    <lineage>
        <taxon>Eukaryota</taxon>
        <taxon>Viridiplantae</taxon>
        <taxon>Streptophyta</taxon>
        <taxon>Embryophyta</taxon>
        <taxon>Tracheophyta</taxon>
        <taxon>Spermatophyta</taxon>
        <taxon>Magnoliopsida</taxon>
        <taxon>eudicotyledons</taxon>
        <taxon>Gunneridae</taxon>
        <taxon>Pentapetalae</taxon>
        <taxon>rosids</taxon>
        <taxon>fabids</taxon>
        <taxon>Malpighiales</taxon>
        <taxon>Salicaceae</taxon>
        <taxon>Saliceae</taxon>
        <taxon>Populus</taxon>
    </lineage>
</organism>
<dbReference type="InterPro" id="IPR011990">
    <property type="entry name" value="TPR-like_helical_dom_sf"/>
</dbReference>
<dbReference type="FunFam" id="1.25.40.10:FF:000363">
    <property type="entry name" value="Pentatricopeptide repeat-containing protein"/>
    <property type="match status" value="1"/>
</dbReference>
<feature type="compositionally biased region" description="Polar residues" evidence="3">
    <location>
        <begin position="209"/>
        <end position="225"/>
    </location>
</feature>
<feature type="repeat" description="PPR" evidence="2">
    <location>
        <begin position="823"/>
        <end position="857"/>
    </location>
</feature>
<accession>A0A2K2CDX0</accession>
<evidence type="ECO:0008006" key="6">
    <source>
        <dbReference type="Google" id="ProtNLM"/>
    </source>
</evidence>
<dbReference type="EMBL" id="CM009290">
    <property type="protein sequence ID" value="PNT60227.2"/>
    <property type="molecule type" value="Genomic_DNA"/>
</dbReference>
<dbReference type="ExpressionAtlas" id="A0A2K2CDX0">
    <property type="expression patterns" value="baseline and differential"/>
</dbReference>
<evidence type="ECO:0000256" key="3">
    <source>
        <dbReference type="SAM" id="MobiDB-lite"/>
    </source>
</evidence>
<dbReference type="InParanoid" id="A0A2K2CDX0"/>
<feature type="compositionally biased region" description="Basic and acidic residues" evidence="3">
    <location>
        <begin position="188"/>
        <end position="198"/>
    </location>
</feature>